<comment type="similarity">
    <text evidence="4">Belongs to the KdsB family.</text>
</comment>
<dbReference type="RefSeq" id="WP_066625562.1">
    <property type="nucleotide sequence ID" value="NZ_JBHSYQ010000004.1"/>
</dbReference>
<evidence type="ECO:0000256" key="2">
    <source>
        <dbReference type="ARBA" id="ARBA00022695"/>
    </source>
</evidence>
<dbReference type="InterPro" id="IPR004528">
    <property type="entry name" value="KdsB"/>
</dbReference>
<reference evidence="6" key="1">
    <citation type="journal article" date="2019" name="Int. J. Syst. Evol. Microbiol.">
        <title>The Global Catalogue of Microorganisms (GCM) 10K type strain sequencing project: providing services to taxonomists for standard genome sequencing and annotation.</title>
        <authorList>
            <consortium name="The Broad Institute Genomics Platform"/>
            <consortium name="The Broad Institute Genome Sequencing Center for Infectious Disease"/>
            <person name="Wu L."/>
            <person name="Ma J."/>
        </authorList>
    </citation>
    <scope>NUCLEOTIDE SEQUENCE [LARGE SCALE GENOMIC DNA]</scope>
    <source>
        <strain evidence="6">CGMCC 4.7393</strain>
    </source>
</reference>
<dbReference type="EC" id="2.7.7.38" evidence="4"/>
<dbReference type="HAMAP" id="MF_00057">
    <property type="entry name" value="KdsB"/>
    <property type="match status" value="1"/>
</dbReference>
<evidence type="ECO:0000256" key="4">
    <source>
        <dbReference type="HAMAP-Rule" id="MF_00057"/>
    </source>
</evidence>
<dbReference type="EMBL" id="JBHSYQ010000004">
    <property type="protein sequence ID" value="MFC6997966.1"/>
    <property type="molecule type" value="Genomic_DNA"/>
</dbReference>
<comment type="pathway">
    <text evidence="4">Nucleotide-sugar biosynthesis; CMP-3-deoxy-D-manno-octulosonate biosynthesis; CMP-3-deoxy-D-manno-octulosonate from 3-deoxy-D-manno-octulosonate and CTP: step 1/1.</text>
</comment>
<keyword evidence="2 4" id="KW-0548">Nucleotidyltransferase</keyword>
<evidence type="ECO:0000256" key="3">
    <source>
        <dbReference type="ARBA" id="ARBA00022985"/>
    </source>
</evidence>
<dbReference type="NCBIfam" id="NF009905">
    <property type="entry name" value="PRK13368.1"/>
    <property type="match status" value="1"/>
</dbReference>
<dbReference type="InterPro" id="IPR029044">
    <property type="entry name" value="Nucleotide-diphossugar_trans"/>
</dbReference>
<keyword evidence="3 4" id="KW-0448">Lipopolysaccharide biosynthesis</keyword>
<comment type="catalytic activity">
    <reaction evidence="4">
        <text>3-deoxy-alpha-D-manno-oct-2-ulosonate + CTP = CMP-3-deoxy-beta-D-manno-octulosonate + diphosphate</text>
        <dbReference type="Rhea" id="RHEA:23448"/>
        <dbReference type="ChEBI" id="CHEBI:33019"/>
        <dbReference type="ChEBI" id="CHEBI:37563"/>
        <dbReference type="ChEBI" id="CHEBI:85986"/>
        <dbReference type="ChEBI" id="CHEBI:85987"/>
        <dbReference type="EC" id="2.7.7.38"/>
    </reaction>
</comment>
<dbReference type="Pfam" id="PF02348">
    <property type="entry name" value="CTP_transf_3"/>
    <property type="match status" value="1"/>
</dbReference>
<dbReference type="SUPFAM" id="SSF53448">
    <property type="entry name" value="Nucleotide-diphospho-sugar transferases"/>
    <property type="match status" value="1"/>
</dbReference>
<dbReference type="NCBIfam" id="TIGR00466">
    <property type="entry name" value="kdsB"/>
    <property type="match status" value="1"/>
</dbReference>
<dbReference type="Proteomes" id="UP001596405">
    <property type="component" value="Unassembled WGS sequence"/>
</dbReference>
<keyword evidence="6" id="KW-1185">Reference proteome</keyword>
<dbReference type="CDD" id="cd02517">
    <property type="entry name" value="CMP-KDO-Synthetase"/>
    <property type="match status" value="1"/>
</dbReference>
<name>A0ABW2DMG1_9BACT</name>
<evidence type="ECO:0000313" key="6">
    <source>
        <dbReference type="Proteomes" id="UP001596405"/>
    </source>
</evidence>
<dbReference type="PANTHER" id="PTHR42866">
    <property type="entry name" value="3-DEOXY-MANNO-OCTULOSONATE CYTIDYLYLTRANSFERASE"/>
    <property type="match status" value="1"/>
</dbReference>
<proteinExistence type="inferred from homology"/>
<dbReference type="InterPro" id="IPR003329">
    <property type="entry name" value="Cytidylyl_trans"/>
</dbReference>
<comment type="subcellular location">
    <subcellularLocation>
        <location evidence="4">Cytoplasm</location>
    </subcellularLocation>
</comment>
<dbReference type="GO" id="GO:0008690">
    <property type="term" value="F:3-deoxy-manno-octulosonate cytidylyltransferase activity"/>
    <property type="evidence" value="ECO:0007669"/>
    <property type="project" value="UniProtKB-EC"/>
</dbReference>
<dbReference type="Gene3D" id="3.90.550.10">
    <property type="entry name" value="Spore Coat Polysaccharide Biosynthesis Protein SpsA, Chain A"/>
    <property type="match status" value="1"/>
</dbReference>
<protein>
    <recommendedName>
        <fullName evidence="4">3-deoxy-manno-octulosonate cytidylyltransferase</fullName>
        <ecNumber evidence="4">2.7.7.38</ecNumber>
    </recommendedName>
    <alternativeName>
        <fullName evidence="4">CMP-2-keto-3-deoxyoctulosonic acid synthase</fullName>
        <shortName evidence="4">CKS</shortName>
        <shortName evidence="4">CMP-KDO synthase</shortName>
    </alternativeName>
</protein>
<organism evidence="5 6">
    <name type="scientific">Rufibacter roseus</name>
    <dbReference type="NCBI Taxonomy" id="1567108"/>
    <lineage>
        <taxon>Bacteria</taxon>
        <taxon>Pseudomonadati</taxon>
        <taxon>Bacteroidota</taxon>
        <taxon>Cytophagia</taxon>
        <taxon>Cytophagales</taxon>
        <taxon>Hymenobacteraceae</taxon>
        <taxon>Rufibacter</taxon>
    </lineage>
</organism>
<comment type="function">
    <text evidence="4">Activates KDO (a required 8-carbon sugar) for incorporation into bacterial lipopolysaccharide in Gram-negative bacteria.</text>
</comment>
<keyword evidence="1 4" id="KW-0808">Transferase</keyword>
<dbReference type="NCBIfam" id="NF003950">
    <property type="entry name" value="PRK05450.1-3"/>
    <property type="match status" value="1"/>
</dbReference>
<evidence type="ECO:0000313" key="5">
    <source>
        <dbReference type="EMBL" id="MFC6997966.1"/>
    </source>
</evidence>
<accession>A0ABW2DMG1</accession>
<dbReference type="PANTHER" id="PTHR42866:SF2">
    <property type="entry name" value="3-DEOXY-MANNO-OCTULOSONATE CYTIDYLYLTRANSFERASE, MITOCHONDRIAL"/>
    <property type="match status" value="1"/>
</dbReference>
<comment type="caution">
    <text evidence="5">The sequence shown here is derived from an EMBL/GenBank/DDBJ whole genome shotgun (WGS) entry which is preliminary data.</text>
</comment>
<keyword evidence="4" id="KW-0963">Cytoplasm</keyword>
<dbReference type="NCBIfam" id="NF003952">
    <property type="entry name" value="PRK05450.1-5"/>
    <property type="match status" value="1"/>
</dbReference>
<gene>
    <name evidence="4 5" type="primary">kdsB</name>
    <name evidence="5" type="ORF">ACFQHR_10030</name>
</gene>
<evidence type="ECO:0000256" key="1">
    <source>
        <dbReference type="ARBA" id="ARBA00022679"/>
    </source>
</evidence>
<sequence length="246" mass="27769">MKAVGIIPARYASTRFPGKPLVNLGGKSMIRRVYEQAQASELAAVVVATDDERIFSHVHEFGGSAVMTSPLHQSGTDRCHEAYEQLQEKYEVVVNIQGDEPFIQPEQINRVLSCFQNPDDQIATLIKPVKDQQELLNPNSPKVVVGAQGQALYFSRHPIPYLRGHDQEQWLAQHAYFKHIGIYGYRSQVLAQLTKLQQSVLEKAESLEQLRWLEHGFKIITATTEMETIGIDTPEDVEKALQFLQS</sequence>